<dbReference type="GO" id="GO:0003676">
    <property type="term" value="F:nucleic acid binding"/>
    <property type="evidence" value="ECO:0007669"/>
    <property type="project" value="InterPro"/>
</dbReference>
<reference evidence="1" key="1">
    <citation type="submission" date="2015-12" db="EMBL/GenBank/DDBJ databases">
        <title>De novo transcriptome assembly of four potential Pierce s Disease insect vectors from Arizona vineyards.</title>
        <authorList>
            <person name="Tassone E.E."/>
        </authorList>
    </citation>
    <scope>NUCLEOTIDE SEQUENCE</scope>
</reference>
<dbReference type="PANTHER" id="PTHR47326:SF1">
    <property type="entry name" value="HTH PSQ-TYPE DOMAIN-CONTAINING PROTEIN"/>
    <property type="match status" value="1"/>
</dbReference>
<dbReference type="Gene3D" id="3.30.420.10">
    <property type="entry name" value="Ribonuclease H-like superfamily/Ribonuclease H"/>
    <property type="match status" value="1"/>
</dbReference>
<evidence type="ECO:0000313" key="1">
    <source>
        <dbReference type="EMBL" id="JAS26447.1"/>
    </source>
</evidence>
<organism evidence="1">
    <name type="scientific">Clastoptera arizonana</name>
    <name type="common">Arizona spittle bug</name>
    <dbReference type="NCBI Taxonomy" id="38151"/>
    <lineage>
        <taxon>Eukaryota</taxon>
        <taxon>Metazoa</taxon>
        <taxon>Ecdysozoa</taxon>
        <taxon>Arthropoda</taxon>
        <taxon>Hexapoda</taxon>
        <taxon>Insecta</taxon>
        <taxon>Pterygota</taxon>
        <taxon>Neoptera</taxon>
        <taxon>Paraneoptera</taxon>
        <taxon>Hemiptera</taxon>
        <taxon>Auchenorrhyncha</taxon>
        <taxon>Cercopoidea</taxon>
        <taxon>Clastopteridae</taxon>
        <taxon>Clastoptera</taxon>
    </lineage>
</organism>
<name>A0A1B6DLA5_9HEMI</name>
<dbReference type="PANTHER" id="PTHR47326">
    <property type="entry name" value="TRANSPOSABLE ELEMENT TC3 TRANSPOSASE-LIKE PROTEIN"/>
    <property type="match status" value="1"/>
</dbReference>
<accession>A0A1B6DLA5</accession>
<dbReference type="InterPro" id="IPR036397">
    <property type="entry name" value="RNaseH_sf"/>
</dbReference>
<gene>
    <name evidence="1" type="ORF">g.43987</name>
</gene>
<protein>
    <submittedName>
        <fullName evidence="1">Uncharacterized protein</fullName>
    </submittedName>
</protein>
<dbReference type="AlphaFoldDB" id="A0A1B6DLA5"/>
<proteinExistence type="predicted"/>
<feature type="non-terminal residue" evidence="1">
    <location>
        <position position="1"/>
    </location>
</feature>
<sequence length="101" mass="11649">FPNRWIGTAGPIPWPPRSPDLTPLDFFLWGYVKNTFYSEKIRDLQHLRQRITAAVAAITPVMIQRIGLKSSIAWTFEEQPTEHILKPTKISKKTVCVLLFN</sequence>
<dbReference type="EMBL" id="GEDC01010851">
    <property type="protein sequence ID" value="JAS26447.1"/>
    <property type="molecule type" value="Transcribed_RNA"/>
</dbReference>